<gene>
    <name evidence="1" type="ORF">S06H3_36343</name>
</gene>
<reference evidence="1" key="1">
    <citation type="journal article" date="2014" name="Front. Microbiol.">
        <title>High frequency of phylogenetically diverse reductive dehalogenase-homologous genes in deep subseafloor sedimentary metagenomes.</title>
        <authorList>
            <person name="Kawai M."/>
            <person name="Futagami T."/>
            <person name="Toyoda A."/>
            <person name="Takaki Y."/>
            <person name="Nishi S."/>
            <person name="Hori S."/>
            <person name="Arai W."/>
            <person name="Tsubouchi T."/>
            <person name="Morono Y."/>
            <person name="Uchiyama I."/>
            <person name="Ito T."/>
            <person name="Fujiyama A."/>
            <person name="Inagaki F."/>
            <person name="Takami H."/>
        </authorList>
    </citation>
    <scope>NUCLEOTIDE SEQUENCE</scope>
    <source>
        <strain evidence="1">Expedition CK06-06</strain>
    </source>
</reference>
<evidence type="ECO:0000313" key="1">
    <source>
        <dbReference type="EMBL" id="GAI30059.1"/>
    </source>
</evidence>
<dbReference type="AlphaFoldDB" id="X1PGP2"/>
<proteinExistence type="predicted"/>
<organism evidence="1">
    <name type="scientific">marine sediment metagenome</name>
    <dbReference type="NCBI Taxonomy" id="412755"/>
    <lineage>
        <taxon>unclassified sequences</taxon>
        <taxon>metagenomes</taxon>
        <taxon>ecological metagenomes</taxon>
    </lineage>
</organism>
<comment type="caution">
    <text evidence="1">The sequence shown here is derived from an EMBL/GenBank/DDBJ whole genome shotgun (WGS) entry which is preliminary data.</text>
</comment>
<protein>
    <submittedName>
        <fullName evidence="1">Uncharacterized protein</fullName>
    </submittedName>
</protein>
<sequence>MHYCGKYGRPISKEGWLKQWKQAIIDSGYYFVLNMYRVRKHLTKQEMTELSPGESSWIYINQAKEVWNATKNKE</sequence>
<name>X1PGP2_9ZZZZ</name>
<dbReference type="EMBL" id="BARV01022005">
    <property type="protein sequence ID" value="GAI30059.1"/>
    <property type="molecule type" value="Genomic_DNA"/>
</dbReference>
<accession>X1PGP2</accession>